<dbReference type="GO" id="GO:0016301">
    <property type="term" value="F:kinase activity"/>
    <property type="evidence" value="ECO:0007669"/>
    <property type="project" value="UniProtKB-KW"/>
</dbReference>
<keyword evidence="1" id="KW-0418">Kinase</keyword>
<name>A0A3N5Y5V0_9ALTE</name>
<dbReference type="Gene3D" id="3.40.50.300">
    <property type="entry name" value="P-loop containing nucleotide triphosphate hydrolases"/>
    <property type="match status" value="1"/>
</dbReference>
<dbReference type="SUPFAM" id="SSF52540">
    <property type="entry name" value="P-loop containing nucleoside triphosphate hydrolases"/>
    <property type="match status" value="1"/>
</dbReference>
<dbReference type="InterPro" id="IPR050445">
    <property type="entry name" value="Bact_polysacc_biosynth/exp"/>
</dbReference>
<sequence length="236" mass="25861">MYDPIHSIEIQRIYNFITSQQLRTLALTACNSQEGLSSLALALAQRHLLAGYNTLVVDLNLYRPSLQPLLNVQNDGEVDHLFPAPQLMMPEGKQIALTGVSPSAGRTPLMKLRSAGSLTEALKQWQTQFDLIIVDTSPLNRINANNIPAEQVAASCDGALLVVLSGQTSQAEVNEGIAKLNEAGAQLKGCILNDQYSPSLKTEMLREVNRLKQWSGWLGNLCQKVISNNRLLTLDV</sequence>
<dbReference type="AlphaFoldDB" id="A0A3N5Y5V0"/>
<dbReference type="Proteomes" id="UP000275281">
    <property type="component" value="Unassembled WGS sequence"/>
</dbReference>
<dbReference type="PANTHER" id="PTHR32309:SF31">
    <property type="entry name" value="CAPSULAR EXOPOLYSACCHARIDE FAMILY"/>
    <property type="match status" value="1"/>
</dbReference>
<gene>
    <name evidence="1" type="ORF">DRW07_04065</name>
</gene>
<dbReference type="PANTHER" id="PTHR32309">
    <property type="entry name" value="TYROSINE-PROTEIN KINASE"/>
    <property type="match status" value="1"/>
</dbReference>
<comment type="caution">
    <text evidence="1">The sequence shown here is derived from an EMBL/GenBank/DDBJ whole genome shotgun (WGS) entry which is preliminary data.</text>
</comment>
<keyword evidence="2" id="KW-1185">Reference proteome</keyword>
<dbReference type="OrthoDB" id="5812594at2"/>
<proteinExistence type="predicted"/>
<dbReference type="InterPro" id="IPR027417">
    <property type="entry name" value="P-loop_NTPase"/>
</dbReference>
<evidence type="ECO:0000313" key="1">
    <source>
        <dbReference type="EMBL" id="RPJ68586.1"/>
    </source>
</evidence>
<protein>
    <submittedName>
        <fullName evidence="1">Tyrosine-protein kinase family protein</fullName>
    </submittedName>
</protein>
<organism evidence="1 2">
    <name type="scientific">Alteromonas sediminis</name>
    <dbReference type="NCBI Taxonomy" id="2259342"/>
    <lineage>
        <taxon>Bacteria</taxon>
        <taxon>Pseudomonadati</taxon>
        <taxon>Pseudomonadota</taxon>
        <taxon>Gammaproteobacteria</taxon>
        <taxon>Alteromonadales</taxon>
        <taxon>Alteromonadaceae</taxon>
        <taxon>Alteromonas/Salinimonas group</taxon>
        <taxon>Alteromonas</taxon>
    </lineage>
</organism>
<keyword evidence="1" id="KW-0808">Transferase</keyword>
<evidence type="ECO:0000313" key="2">
    <source>
        <dbReference type="Proteomes" id="UP000275281"/>
    </source>
</evidence>
<accession>A0A3N5Y5V0</accession>
<dbReference type="RefSeq" id="WP_124026587.1">
    <property type="nucleotide sequence ID" value="NZ_JBHRSN010000005.1"/>
</dbReference>
<dbReference type="EMBL" id="RPOK01000001">
    <property type="protein sequence ID" value="RPJ68586.1"/>
    <property type="molecule type" value="Genomic_DNA"/>
</dbReference>
<reference evidence="1 2" key="1">
    <citation type="submission" date="2018-11" db="EMBL/GenBank/DDBJ databases">
        <authorList>
            <person name="Ye M.-Q."/>
            <person name="Du Z.-J."/>
        </authorList>
    </citation>
    <scope>NUCLEOTIDE SEQUENCE [LARGE SCALE GENOMIC DNA]</scope>
    <source>
        <strain evidence="1 2">U0105</strain>
    </source>
</reference>